<name>T0Z8D1_9ZZZZ</name>
<dbReference type="AlphaFoldDB" id="T0Z8D1"/>
<sequence>RKSEHRELWASGDPTLKGSKYLWLYRGENLPEKHWDRFAALQALHLKTGRAYALKEALAGLWEYGSLGWARKYWARWYFWATPSRLAPMREVARMVRDHLKGVLNFVTHRITNAVAEGLNSKIATIQKMAYGYRNKSHFRTAV</sequence>
<reference evidence="2" key="1">
    <citation type="submission" date="2013-08" db="EMBL/GenBank/DDBJ databases">
        <authorList>
            <person name="Mendez C."/>
            <person name="Richter M."/>
            <person name="Ferrer M."/>
            <person name="Sanchez J."/>
        </authorList>
    </citation>
    <scope>NUCLEOTIDE SEQUENCE</scope>
</reference>
<reference evidence="2" key="2">
    <citation type="journal article" date="2014" name="ISME J.">
        <title>Microbial stratification in low pH oxic and suboxic macroscopic growths along an acid mine drainage.</title>
        <authorList>
            <person name="Mendez-Garcia C."/>
            <person name="Mesa V."/>
            <person name="Sprenger R.R."/>
            <person name="Richter M."/>
            <person name="Diez M.S."/>
            <person name="Solano J."/>
            <person name="Bargiela R."/>
            <person name="Golyshina O.V."/>
            <person name="Manteca A."/>
            <person name="Ramos J.L."/>
            <person name="Gallego J.R."/>
            <person name="Llorente I."/>
            <person name="Martins Dos Santos V.A."/>
            <person name="Jensen O.N."/>
            <person name="Pelaez A.I."/>
            <person name="Sanchez J."/>
            <person name="Ferrer M."/>
        </authorList>
    </citation>
    <scope>NUCLEOTIDE SEQUENCE</scope>
</reference>
<dbReference type="InterPro" id="IPR047951">
    <property type="entry name" value="Transpos_ISL3"/>
</dbReference>
<evidence type="ECO:0000259" key="1">
    <source>
        <dbReference type="Pfam" id="PF01610"/>
    </source>
</evidence>
<dbReference type="PANTHER" id="PTHR33498">
    <property type="entry name" value="TRANSPOSASE FOR INSERTION SEQUENCE ELEMENT IS1557"/>
    <property type="match status" value="1"/>
</dbReference>
<dbReference type="EMBL" id="AUZZ01007977">
    <property type="protein sequence ID" value="EQD40347.1"/>
    <property type="molecule type" value="Genomic_DNA"/>
</dbReference>
<comment type="caution">
    <text evidence="2">The sequence shown here is derived from an EMBL/GenBank/DDBJ whole genome shotgun (WGS) entry which is preliminary data.</text>
</comment>
<organism evidence="2">
    <name type="scientific">mine drainage metagenome</name>
    <dbReference type="NCBI Taxonomy" id="410659"/>
    <lineage>
        <taxon>unclassified sequences</taxon>
        <taxon>metagenomes</taxon>
        <taxon>ecological metagenomes</taxon>
    </lineage>
</organism>
<gene>
    <name evidence="2" type="ORF">B2A_11060</name>
</gene>
<evidence type="ECO:0000313" key="2">
    <source>
        <dbReference type="EMBL" id="EQD40347.1"/>
    </source>
</evidence>
<accession>T0Z8D1</accession>
<dbReference type="Pfam" id="PF01610">
    <property type="entry name" value="DDE_Tnp_ISL3"/>
    <property type="match status" value="1"/>
</dbReference>
<dbReference type="InterPro" id="IPR002560">
    <property type="entry name" value="Transposase_DDE"/>
</dbReference>
<protein>
    <submittedName>
        <fullName evidence="2">Transposase IS204/IS1001/IS1096/IS1165 family protein</fullName>
    </submittedName>
</protein>
<proteinExistence type="predicted"/>
<feature type="non-terminal residue" evidence="2">
    <location>
        <position position="1"/>
    </location>
</feature>
<feature type="domain" description="Transposase IS204/IS1001/IS1096/IS1165 DDE" evidence="1">
    <location>
        <begin position="1"/>
        <end position="142"/>
    </location>
</feature>
<dbReference type="PANTHER" id="PTHR33498:SF1">
    <property type="entry name" value="TRANSPOSASE FOR INSERTION SEQUENCE ELEMENT IS1557"/>
    <property type="match status" value="1"/>
</dbReference>
<feature type="non-terminal residue" evidence="2">
    <location>
        <position position="143"/>
    </location>
</feature>